<gene>
    <name evidence="1" type="ORF">METEAL_17440</name>
</gene>
<name>A0AA48GQW5_9BACT</name>
<dbReference type="EMBL" id="AP027080">
    <property type="protein sequence ID" value="BDU72570.1"/>
    <property type="molecule type" value="Genomic_DNA"/>
</dbReference>
<proteinExistence type="predicted"/>
<reference evidence="2" key="1">
    <citation type="journal article" date="2023" name="Int. J. Syst. Evol. Microbiol.">
        <title>Mesoterricola silvestris gen. nov., sp. nov., Mesoterricola sediminis sp. nov., Geothrix oryzae sp. nov., Geothrix edaphica sp. nov., Geothrix rubra sp. nov., and Geothrix limicola sp. nov., six novel members of Acidobacteriota isolated from soils.</title>
        <authorList>
            <person name="Itoh H."/>
            <person name="Sugisawa Y."/>
            <person name="Mise K."/>
            <person name="Xu Z."/>
            <person name="Kuniyasu M."/>
            <person name="Ushijima N."/>
            <person name="Kawano K."/>
            <person name="Kobayashi E."/>
            <person name="Shiratori Y."/>
            <person name="Masuda Y."/>
            <person name="Senoo K."/>
        </authorList>
    </citation>
    <scope>NUCLEOTIDE SEQUENCE [LARGE SCALE GENOMIC DNA]</scope>
    <source>
        <strain evidence="2">W79</strain>
    </source>
</reference>
<protein>
    <submittedName>
        <fullName evidence="1">Uncharacterized protein</fullName>
    </submittedName>
</protein>
<keyword evidence="2" id="KW-1185">Reference proteome</keyword>
<dbReference type="KEGG" id="msil:METEAL_17440"/>
<dbReference type="AlphaFoldDB" id="A0AA48GQW5"/>
<organism evidence="1 2">
    <name type="scientific">Mesoterricola silvestris</name>
    <dbReference type="NCBI Taxonomy" id="2927979"/>
    <lineage>
        <taxon>Bacteria</taxon>
        <taxon>Pseudomonadati</taxon>
        <taxon>Acidobacteriota</taxon>
        <taxon>Holophagae</taxon>
        <taxon>Holophagales</taxon>
        <taxon>Holophagaceae</taxon>
        <taxon>Mesoterricola</taxon>
    </lineage>
</organism>
<dbReference type="RefSeq" id="WP_316415483.1">
    <property type="nucleotide sequence ID" value="NZ_AP027080.1"/>
</dbReference>
<evidence type="ECO:0000313" key="1">
    <source>
        <dbReference type="EMBL" id="BDU72570.1"/>
    </source>
</evidence>
<evidence type="ECO:0000313" key="2">
    <source>
        <dbReference type="Proteomes" id="UP001238179"/>
    </source>
</evidence>
<sequence length="101" mass="11753">MRFAANPSPRLELFQDPDAFLQLALVRLDLLFEADPARRKQLRELEQVLEGLEWDWPLPPAQRIRRHRPLDLGDVFRKSVELTASDIPGRFRHAPGTRTQS</sequence>
<accession>A0AA48GQW5</accession>
<dbReference type="Proteomes" id="UP001238179">
    <property type="component" value="Chromosome"/>
</dbReference>